<keyword evidence="2" id="KW-1185">Reference proteome</keyword>
<dbReference type="InterPro" id="IPR011009">
    <property type="entry name" value="Kinase-like_dom_sf"/>
</dbReference>
<dbReference type="SUPFAM" id="SSF56112">
    <property type="entry name" value="Protein kinase-like (PK-like)"/>
    <property type="match status" value="1"/>
</dbReference>
<sequence length="306" mass="33616">MSELVPETFRSAMAGRAAEGDGAGGPGEDGDRWLRRLPRLVAELLEQWQLEPDGPSRHGVCALVVPVRQGGAEAVLKVAWPHDEARYEHLALRAWDGDGAVRLLAADPARWGLLLERLDADRDLHTRPLDEACAVAGGLLAHLDRPALPQLPRLSDWARNLVAQLPSGPEGIPRRFVEQARSLATDLAREPATDARLVHTDLHYANVLAAARTPWLAIDPKPMAADPGFAVAPLLWNRWDEVVASHDAHRHLRRRLSVVCEHAGLDEDRTRAWTLVRELAQARWAARCGDPAELTTAVTIIKAMAD</sequence>
<evidence type="ECO:0000313" key="1">
    <source>
        <dbReference type="EMBL" id="TQL61038.1"/>
    </source>
</evidence>
<reference evidence="1 2" key="1">
    <citation type="submission" date="2019-06" db="EMBL/GenBank/DDBJ databases">
        <title>Sequencing the genomes of 1000 actinobacteria strains.</title>
        <authorList>
            <person name="Klenk H.-P."/>
        </authorList>
    </citation>
    <scope>NUCLEOTIDE SEQUENCE [LARGE SCALE GENOMIC DNA]</scope>
    <source>
        <strain evidence="1 2">DSM 18082</strain>
    </source>
</reference>
<dbReference type="RefSeq" id="WP_141788871.1">
    <property type="nucleotide sequence ID" value="NZ_BAAAKX010000001.1"/>
</dbReference>
<dbReference type="Gene3D" id="3.90.1200.10">
    <property type="match status" value="1"/>
</dbReference>
<evidence type="ECO:0000313" key="2">
    <source>
        <dbReference type="Proteomes" id="UP000319514"/>
    </source>
</evidence>
<dbReference type="GO" id="GO:0019748">
    <property type="term" value="P:secondary metabolic process"/>
    <property type="evidence" value="ECO:0007669"/>
    <property type="project" value="InterPro"/>
</dbReference>
<dbReference type="GO" id="GO:0016301">
    <property type="term" value="F:kinase activity"/>
    <property type="evidence" value="ECO:0007669"/>
    <property type="project" value="UniProtKB-KW"/>
</dbReference>
<dbReference type="OrthoDB" id="3638028at2"/>
<proteinExistence type="predicted"/>
<protein>
    <submittedName>
        <fullName evidence="1">Streptomycin 6-kinase</fullName>
    </submittedName>
</protein>
<keyword evidence="1" id="KW-0418">Kinase</keyword>
<name>A0A542ZL61_9MICO</name>
<dbReference type="InterPro" id="IPR006748">
    <property type="entry name" value="NH2Glyco/OHUrea_AB-resist_kin"/>
</dbReference>
<dbReference type="Proteomes" id="UP000319514">
    <property type="component" value="Unassembled WGS sequence"/>
</dbReference>
<dbReference type="AlphaFoldDB" id="A0A542ZL61"/>
<dbReference type="Pfam" id="PF04655">
    <property type="entry name" value="APH_6_hur"/>
    <property type="match status" value="1"/>
</dbReference>
<accession>A0A542ZL61</accession>
<organism evidence="1 2">
    <name type="scientific">Oryzihumus leptocrescens</name>
    <dbReference type="NCBI Taxonomy" id="297536"/>
    <lineage>
        <taxon>Bacteria</taxon>
        <taxon>Bacillati</taxon>
        <taxon>Actinomycetota</taxon>
        <taxon>Actinomycetes</taxon>
        <taxon>Micrococcales</taxon>
        <taxon>Intrasporangiaceae</taxon>
        <taxon>Oryzihumus</taxon>
    </lineage>
</organism>
<comment type="caution">
    <text evidence="1">The sequence shown here is derived from an EMBL/GenBank/DDBJ whole genome shotgun (WGS) entry which is preliminary data.</text>
</comment>
<dbReference type="EMBL" id="VFOQ01000001">
    <property type="protein sequence ID" value="TQL61038.1"/>
    <property type="molecule type" value="Genomic_DNA"/>
</dbReference>
<gene>
    <name evidence="1" type="ORF">FB474_2442</name>
</gene>
<keyword evidence="1" id="KW-0808">Transferase</keyword>
<dbReference type="GO" id="GO:0016773">
    <property type="term" value="F:phosphotransferase activity, alcohol group as acceptor"/>
    <property type="evidence" value="ECO:0007669"/>
    <property type="project" value="InterPro"/>
</dbReference>